<keyword evidence="7" id="KW-0472">Membrane</keyword>
<evidence type="ECO:0000313" key="11">
    <source>
        <dbReference type="Proteomes" id="UP001482231"/>
    </source>
</evidence>
<evidence type="ECO:0000256" key="1">
    <source>
        <dbReference type="ARBA" id="ARBA00022670"/>
    </source>
</evidence>
<evidence type="ECO:0000256" key="4">
    <source>
        <dbReference type="ARBA" id="ARBA00022833"/>
    </source>
</evidence>
<feature type="transmembrane region" description="Helical" evidence="7">
    <location>
        <begin position="6"/>
        <end position="27"/>
    </location>
</feature>
<comment type="similarity">
    <text evidence="6">Belongs to the peptidase M48 family.</text>
</comment>
<dbReference type="RefSeq" id="WP_347308147.1">
    <property type="nucleotide sequence ID" value="NZ_JBAJEX010000005.1"/>
</dbReference>
<keyword evidence="4 6" id="KW-0862">Zinc</keyword>
<feature type="transmembrane region" description="Helical" evidence="7">
    <location>
        <begin position="295"/>
        <end position="313"/>
    </location>
</feature>
<keyword evidence="7" id="KW-0812">Transmembrane</keyword>
<dbReference type="EMBL" id="JBAJEX010000005">
    <property type="protein sequence ID" value="MEO1767036.1"/>
    <property type="molecule type" value="Genomic_DNA"/>
</dbReference>
<accession>A0ABV0EET0</accession>
<dbReference type="Gene3D" id="3.30.2010.10">
    <property type="entry name" value="Metalloproteases ('zincins'), catalytic domain"/>
    <property type="match status" value="1"/>
</dbReference>
<feature type="domain" description="CAAX prenyl protease 1 N-terminal" evidence="9">
    <location>
        <begin position="31"/>
        <end position="208"/>
    </location>
</feature>
<dbReference type="InterPro" id="IPR032456">
    <property type="entry name" value="Peptidase_M48_N"/>
</dbReference>
<evidence type="ECO:0000256" key="2">
    <source>
        <dbReference type="ARBA" id="ARBA00022723"/>
    </source>
</evidence>
<keyword evidence="3 6" id="KW-0378">Hydrolase</keyword>
<keyword evidence="2" id="KW-0479">Metal-binding</keyword>
<evidence type="ECO:0000256" key="3">
    <source>
        <dbReference type="ARBA" id="ARBA00022801"/>
    </source>
</evidence>
<evidence type="ECO:0000256" key="7">
    <source>
        <dbReference type="SAM" id="Phobius"/>
    </source>
</evidence>
<dbReference type="PANTHER" id="PTHR10120">
    <property type="entry name" value="CAAX PRENYL PROTEASE 1"/>
    <property type="match status" value="1"/>
</dbReference>
<feature type="transmembrane region" description="Helical" evidence="7">
    <location>
        <begin position="333"/>
        <end position="354"/>
    </location>
</feature>
<evidence type="ECO:0000256" key="6">
    <source>
        <dbReference type="RuleBase" id="RU003983"/>
    </source>
</evidence>
<gene>
    <name evidence="10" type="ORF">V6E02_07415</name>
</gene>
<dbReference type="InterPro" id="IPR001915">
    <property type="entry name" value="Peptidase_M48"/>
</dbReference>
<evidence type="ECO:0000313" key="10">
    <source>
        <dbReference type="EMBL" id="MEO1767036.1"/>
    </source>
</evidence>
<feature type="transmembrane region" description="Helical" evidence="7">
    <location>
        <begin position="179"/>
        <end position="198"/>
    </location>
</feature>
<keyword evidence="11" id="KW-1185">Reference proteome</keyword>
<feature type="transmembrane region" description="Helical" evidence="7">
    <location>
        <begin position="150"/>
        <end position="173"/>
    </location>
</feature>
<feature type="domain" description="Peptidase M48" evidence="8">
    <location>
        <begin position="212"/>
        <end position="415"/>
    </location>
</feature>
<feature type="transmembrane region" description="Helical" evidence="7">
    <location>
        <begin position="108"/>
        <end position="130"/>
    </location>
</feature>
<dbReference type="Pfam" id="PF01435">
    <property type="entry name" value="Peptidase_M48"/>
    <property type="match status" value="1"/>
</dbReference>
<proteinExistence type="inferred from homology"/>
<dbReference type="CDD" id="cd07343">
    <property type="entry name" value="M48A_Zmpste24p_like"/>
    <property type="match status" value="1"/>
</dbReference>
<comment type="cofactor">
    <cofactor evidence="6">
        <name>Zn(2+)</name>
        <dbReference type="ChEBI" id="CHEBI:29105"/>
    </cofactor>
    <text evidence="6">Binds 1 zinc ion per subunit.</text>
</comment>
<dbReference type="InterPro" id="IPR027057">
    <property type="entry name" value="CAXX_Prtase_1"/>
</dbReference>
<evidence type="ECO:0000256" key="5">
    <source>
        <dbReference type="ARBA" id="ARBA00023049"/>
    </source>
</evidence>
<reference evidence="10 11" key="1">
    <citation type="submission" date="2024-02" db="EMBL/GenBank/DDBJ databases">
        <title>New thermophilic sulfur-oxidizing bacteria from a hot springs of the Uzon caldera (Kamchatka, Russia).</title>
        <authorList>
            <person name="Dukat A.M."/>
            <person name="Elcheninov A.G."/>
            <person name="Frolov E.N."/>
        </authorList>
    </citation>
    <scope>NUCLEOTIDE SEQUENCE [LARGE SCALE GENOMIC DNA]</scope>
    <source>
        <strain evidence="10 11">AK1</strain>
    </source>
</reference>
<dbReference type="Pfam" id="PF16491">
    <property type="entry name" value="Peptidase_M48_N"/>
    <property type="match status" value="1"/>
</dbReference>
<keyword evidence="1 6" id="KW-0645">Protease</keyword>
<feature type="transmembrane region" description="Helical" evidence="7">
    <location>
        <begin position="69"/>
        <end position="88"/>
    </location>
</feature>
<name>A0ABV0EET0_9BURK</name>
<keyword evidence="5 6" id="KW-0482">Metalloprotease</keyword>
<dbReference type="Proteomes" id="UP001482231">
    <property type="component" value="Unassembled WGS sequence"/>
</dbReference>
<evidence type="ECO:0000259" key="9">
    <source>
        <dbReference type="Pfam" id="PF16491"/>
    </source>
</evidence>
<sequence length="419" mass="46639">MIIPAQIVTAVFLSALTIAVLLQLWLARRHIAHILAHRDRVPAAFAERITLADHQKAADYTVARTRLNMVQAGVDALLVLALTLGGGLDALDGFWRSVMETEHMRGPIVIINVMLLLGLAELPFSAYRTFVIDARFGFNRMTPALFVADLVKGALVMLVLGLPLLLVLLWLMHTMGEHWWLYAWGVWVAFNLLVLFLYPTVIAPLFNRFTPLPEGALKRRIEALLQRCGFTQRGLYVMDGSRRTSHGNAYFTGLGKAKRIVFYDTLLEKLSPEEVEAVLAHELGHFKHRHVVKRLAWVFAASLAALWLLAHLIEAEGFFAGLGVSHPSAYLGLTLFMLVAPVFGFLLHPLIALYSRRHEFEADAFAAHHASATALVRALTKLYQDNAATLTPDSLYSTFYDSHPPAALRIGRLETAATH</sequence>
<protein>
    <submittedName>
        <fullName evidence="10">M48 family metallopeptidase</fullName>
    </submittedName>
</protein>
<evidence type="ECO:0000259" key="8">
    <source>
        <dbReference type="Pfam" id="PF01435"/>
    </source>
</evidence>
<organism evidence="10 11">
    <name type="scientific">Thiobacter aerophilum</name>
    <dbReference type="NCBI Taxonomy" id="3121275"/>
    <lineage>
        <taxon>Bacteria</taxon>
        <taxon>Pseudomonadati</taxon>
        <taxon>Pseudomonadota</taxon>
        <taxon>Betaproteobacteria</taxon>
        <taxon>Burkholderiales</taxon>
        <taxon>Thiobacteraceae</taxon>
        <taxon>Thiobacter</taxon>
    </lineage>
</organism>
<keyword evidence="7" id="KW-1133">Transmembrane helix</keyword>
<comment type="caution">
    <text evidence="10">The sequence shown here is derived from an EMBL/GenBank/DDBJ whole genome shotgun (WGS) entry which is preliminary data.</text>
</comment>